<reference evidence="2 3" key="2">
    <citation type="submission" date="2018-03" db="EMBL/GenBank/DDBJ databases">
        <title>The ancient ancestry and fast evolution of plastids.</title>
        <authorList>
            <person name="Moore K.R."/>
            <person name="Magnabosco C."/>
            <person name="Momper L."/>
            <person name="Gold D.A."/>
            <person name="Bosak T."/>
            <person name="Fournier G.P."/>
        </authorList>
    </citation>
    <scope>NUCLEOTIDE SEQUENCE [LARGE SCALE GENOMIC DNA]</scope>
    <source>
        <strain evidence="2 3">CCAP 1448/3</strain>
    </source>
</reference>
<evidence type="ECO:0000313" key="2">
    <source>
        <dbReference type="EMBL" id="PSB03444.1"/>
    </source>
</evidence>
<comment type="caution">
    <text evidence="2">The sequence shown here is derived from an EMBL/GenBank/DDBJ whole genome shotgun (WGS) entry which is preliminary data.</text>
</comment>
<organism evidence="2 3">
    <name type="scientific">Merismopedia glauca CCAP 1448/3</name>
    <dbReference type="NCBI Taxonomy" id="1296344"/>
    <lineage>
        <taxon>Bacteria</taxon>
        <taxon>Bacillati</taxon>
        <taxon>Cyanobacteriota</taxon>
        <taxon>Cyanophyceae</taxon>
        <taxon>Synechococcales</taxon>
        <taxon>Merismopediaceae</taxon>
        <taxon>Merismopedia</taxon>
    </lineage>
</organism>
<dbReference type="EMBL" id="PVWJ01000032">
    <property type="protein sequence ID" value="PSB03444.1"/>
    <property type="molecule type" value="Genomic_DNA"/>
</dbReference>
<feature type="chain" id="PRO_5015573772" evidence="1">
    <location>
        <begin position="21"/>
        <end position="163"/>
    </location>
</feature>
<gene>
    <name evidence="2" type="ORF">C7B64_08515</name>
</gene>
<keyword evidence="1" id="KW-0732">Signal</keyword>
<sequence>MKSGIFLGSVLSLASTLAIATPGLTANSPAELLRKPPNNSFPVSVKSGKCPKNVKLWTHVRAYEGGGEWTVIADTLAIASPATLVSGNKKVAVFRATLKPAFKSCRGVAVSSEEDLNLYKFEFQGGRVIFRVNLPKDTPSNPSAIVQARRIKGRPLVRWAIAD</sequence>
<dbReference type="RefSeq" id="WP_106288217.1">
    <property type="nucleotide sequence ID" value="NZ_CAWNTC010000002.1"/>
</dbReference>
<feature type="signal peptide" evidence="1">
    <location>
        <begin position="1"/>
        <end position="20"/>
    </location>
</feature>
<evidence type="ECO:0000256" key="1">
    <source>
        <dbReference type="SAM" id="SignalP"/>
    </source>
</evidence>
<evidence type="ECO:0000313" key="3">
    <source>
        <dbReference type="Proteomes" id="UP000238762"/>
    </source>
</evidence>
<protein>
    <submittedName>
        <fullName evidence="2">Uncharacterized protein</fullName>
    </submittedName>
</protein>
<proteinExistence type="predicted"/>
<dbReference type="OrthoDB" id="465247at2"/>
<keyword evidence="3" id="KW-1185">Reference proteome</keyword>
<dbReference type="Proteomes" id="UP000238762">
    <property type="component" value="Unassembled WGS sequence"/>
</dbReference>
<dbReference type="AlphaFoldDB" id="A0A2T1C5E0"/>
<reference evidence="2 3" key="1">
    <citation type="submission" date="2018-02" db="EMBL/GenBank/DDBJ databases">
        <authorList>
            <person name="Cohen D.B."/>
            <person name="Kent A.D."/>
        </authorList>
    </citation>
    <scope>NUCLEOTIDE SEQUENCE [LARGE SCALE GENOMIC DNA]</scope>
    <source>
        <strain evidence="2 3">CCAP 1448/3</strain>
    </source>
</reference>
<name>A0A2T1C5E0_9CYAN</name>
<accession>A0A2T1C5E0</accession>